<dbReference type="Proteomes" id="UP000053237">
    <property type="component" value="Unassembled WGS sequence"/>
</dbReference>
<dbReference type="EMBL" id="CAIX01000032">
    <property type="protein sequence ID" value="CCI42290.1"/>
    <property type="molecule type" value="Genomic_DNA"/>
</dbReference>
<comment type="caution">
    <text evidence="1">The sequence shown here is derived from an EMBL/GenBank/DDBJ whole genome shotgun (WGS) entry which is preliminary data.</text>
</comment>
<sequence>MNELRTNILAGSHKKRYHVGSDLVSAYRRYEIANKAPPTIDPNAATFVAEDFLSVDDGVVGAEVGESAGASVASGELEVDEDDFRLELDPDPVVDDGVMVELPDGLPEEGDPEVFDGGLPDDGVSASAQWLLFLL</sequence>
<keyword evidence="2" id="KW-1185">Reference proteome</keyword>
<dbReference type="AlphaFoldDB" id="A0A024G603"/>
<organism evidence="1 2">
    <name type="scientific">Albugo candida</name>
    <dbReference type="NCBI Taxonomy" id="65357"/>
    <lineage>
        <taxon>Eukaryota</taxon>
        <taxon>Sar</taxon>
        <taxon>Stramenopiles</taxon>
        <taxon>Oomycota</taxon>
        <taxon>Peronosporomycetes</taxon>
        <taxon>Albuginales</taxon>
        <taxon>Albuginaceae</taxon>
        <taxon>Albugo</taxon>
    </lineage>
</organism>
<protein>
    <submittedName>
        <fullName evidence="1">Uncharacterized protein</fullName>
    </submittedName>
</protein>
<reference evidence="1 2" key="1">
    <citation type="submission" date="2012-05" db="EMBL/GenBank/DDBJ databases">
        <title>Recombination and specialization in a pathogen metapopulation.</title>
        <authorList>
            <person name="Gardiner A."/>
            <person name="Kemen E."/>
            <person name="Schultz-Larsen T."/>
            <person name="MacLean D."/>
            <person name="Van Oosterhout C."/>
            <person name="Jones J.D.G."/>
        </authorList>
    </citation>
    <scope>NUCLEOTIDE SEQUENCE [LARGE SCALE GENOMIC DNA]</scope>
    <source>
        <strain evidence="1 2">Ac Nc2</strain>
    </source>
</reference>
<proteinExistence type="predicted"/>
<dbReference type="InParanoid" id="A0A024G603"/>
<evidence type="ECO:0000313" key="1">
    <source>
        <dbReference type="EMBL" id="CCI42290.1"/>
    </source>
</evidence>
<name>A0A024G603_9STRA</name>
<evidence type="ECO:0000313" key="2">
    <source>
        <dbReference type="Proteomes" id="UP000053237"/>
    </source>
</evidence>
<gene>
    <name evidence="1" type="ORF">BN9_030740</name>
</gene>
<accession>A0A024G603</accession>